<dbReference type="Proteomes" id="UP000004263">
    <property type="component" value="Unassembled WGS sequence"/>
</dbReference>
<evidence type="ECO:0000259" key="3">
    <source>
        <dbReference type="Pfam" id="PF13505"/>
    </source>
</evidence>
<dbReference type="OrthoDB" id="9782229at2"/>
<organism evidence="4 5">
    <name type="scientific">Bermanella marisrubri</name>
    <dbReference type="NCBI Taxonomy" id="207949"/>
    <lineage>
        <taxon>Bacteria</taxon>
        <taxon>Pseudomonadati</taxon>
        <taxon>Pseudomonadota</taxon>
        <taxon>Gammaproteobacteria</taxon>
        <taxon>Oceanospirillales</taxon>
        <taxon>Oceanospirillaceae</taxon>
        <taxon>Bermanella</taxon>
    </lineage>
</organism>
<keyword evidence="1 2" id="KW-0732">Signal</keyword>
<dbReference type="InterPro" id="IPR011250">
    <property type="entry name" value="OMP/PagP_B-barrel"/>
</dbReference>
<dbReference type="EMBL" id="AAQH01000017">
    <property type="protein sequence ID" value="EAT11454.1"/>
    <property type="molecule type" value="Genomic_DNA"/>
</dbReference>
<comment type="caution">
    <text evidence="4">The sequence shown here is derived from an EMBL/GenBank/DDBJ whole genome shotgun (WGS) entry which is preliminary data.</text>
</comment>
<reference evidence="4 5" key="1">
    <citation type="submission" date="2006-03" db="EMBL/GenBank/DDBJ databases">
        <authorList>
            <person name="Pinhassi J."/>
            <person name="Pedros-Alio C."/>
            <person name="Ferriera S."/>
            <person name="Johnson J."/>
            <person name="Kravitz S."/>
            <person name="Halpern A."/>
            <person name="Remington K."/>
            <person name="Beeson K."/>
            <person name="Tran B."/>
            <person name="Rogers Y.-H."/>
            <person name="Friedman R."/>
            <person name="Venter J.C."/>
        </authorList>
    </citation>
    <scope>NUCLEOTIDE SEQUENCE [LARGE SCALE GENOMIC DNA]</scope>
    <source>
        <strain evidence="4 5">RED65</strain>
    </source>
</reference>
<evidence type="ECO:0000313" key="5">
    <source>
        <dbReference type="Proteomes" id="UP000004263"/>
    </source>
</evidence>
<sequence>MQIMKTLTTGLVCLASLGTNVALSQESTTKAADTDKKITINLDKLRVGVGFNYNRIDNSSLSSAKDGKASGSQVFFGYALGNRYGTETSIEAGYIKSGELYDNSDIDVNGFWGSAVVRKPLPEIREDLSAIARIGVGLKGDDGLFVGIGAQYDIHPNVFVRLEYLNKDLTQSYQANLGFSF</sequence>
<dbReference type="HOGENOM" id="CLU_1486288_0_0_6"/>
<protein>
    <recommendedName>
        <fullName evidence="3">Outer membrane protein beta-barrel domain-containing protein</fullName>
    </recommendedName>
</protein>
<feature type="signal peptide" evidence="2">
    <location>
        <begin position="1"/>
        <end position="24"/>
    </location>
</feature>
<accession>Q1MZV3</accession>
<evidence type="ECO:0000256" key="1">
    <source>
        <dbReference type="ARBA" id="ARBA00022729"/>
    </source>
</evidence>
<gene>
    <name evidence="4" type="ORF">RED65_04585</name>
</gene>
<dbReference type="STRING" id="207949.RED65_04585"/>
<dbReference type="Pfam" id="PF13505">
    <property type="entry name" value="OMP_b-brl"/>
    <property type="match status" value="1"/>
</dbReference>
<dbReference type="SUPFAM" id="SSF56925">
    <property type="entry name" value="OMPA-like"/>
    <property type="match status" value="1"/>
</dbReference>
<feature type="chain" id="PRO_5004194469" description="Outer membrane protein beta-barrel domain-containing protein" evidence="2">
    <location>
        <begin position="25"/>
        <end position="181"/>
    </location>
</feature>
<evidence type="ECO:0000256" key="2">
    <source>
        <dbReference type="SAM" id="SignalP"/>
    </source>
</evidence>
<keyword evidence="5" id="KW-1185">Reference proteome</keyword>
<evidence type="ECO:0000313" key="4">
    <source>
        <dbReference type="EMBL" id="EAT11454.1"/>
    </source>
</evidence>
<dbReference type="RefSeq" id="WP_007016527.1">
    <property type="nucleotide sequence ID" value="NZ_AAQH01000017.1"/>
</dbReference>
<dbReference type="AlphaFoldDB" id="Q1MZV3"/>
<dbReference type="InterPro" id="IPR027385">
    <property type="entry name" value="Beta-barrel_OMP"/>
</dbReference>
<dbReference type="Gene3D" id="2.40.160.20">
    <property type="match status" value="1"/>
</dbReference>
<feature type="domain" description="Outer membrane protein beta-barrel" evidence="3">
    <location>
        <begin position="44"/>
        <end position="178"/>
    </location>
</feature>
<proteinExistence type="predicted"/>
<name>Q1MZV3_9GAMM</name>